<evidence type="ECO:0000256" key="6">
    <source>
        <dbReference type="PROSITE-ProRule" id="PRU10007"/>
    </source>
</evidence>
<reference evidence="9 10" key="1">
    <citation type="submission" date="2019-07" db="EMBL/GenBank/DDBJ databases">
        <title>Genome sequencing of 100 strains of the haloalkaliphilic chemolithoautotrophic sulfur-oxidizing bacterium Thioalkalivibrio.</title>
        <authorList>
            <person name="Muyzer G."/>
        </authorList>
    </citation>
    <scope>NUCLEOTIDE SEQUENCE [LARGE SCALE GENOMIC DNA]</scope>
    <source>
        <strain evidence="9 10">ASO4-4</strain>
    </source>
</reference>
<dbReference type="Gene3D" id="3.40.309.10">
    <property type="entry name" value="Aldehyde Dehydrogenase, Chain A, domain 2"/>
    <property type="match status" value="1"/>
</dbReference>
<protein>
    <recommendedName>
        <fullName evidence="4">Aldehyde dehydrogenase</fullName>
    </recommendedName>
</protein>
<organism evidence="9 10">
    <name type="scientific">Desulfobotulus alkaliphilus</name>
    <dbReference type="NCBI Taxonomy" id="622671"/>
    <lineage>
        <taxon>Bacteria</taxon>
        <taxon>Pseudomonadati</taxon>
        <taxon>Thermodesulfobacteriota</taxon>
        <taxon>Desulfobacteria</taxon>
        <taxon>Desulfobacterales</taxon>
        <taxon>Desulfobacteraceae</taxon>
        <taxon>Desulfobotulus</taxon>
    </lineage>
</organism>
<evidence type="ECO:0000256" key="4">
    <source>
        <dbReference type="PIRNR" id="PIRNR036492"/>
    </source>
</evidence>
<dbReference type="InterPro" id="IPR016162">
    <property type="entry name" value="Ald_DH_N"/>
</dbReference>
<dbReference type="OrthoDB" id="9762436at2"/>
<comment type="caution">
    <text evidence="9">The sequence shown here is derived from an EMBL/GenBank/DDBJ whole genome shotgun (WGS) entry which is preliminary data.</text>
</comment>
<feature type="active site" evidence="5">
    <location>
        <position position="247"/>
    </location>
</feature>
<feature type="active site" evidence="5 6">
    <location>
        <position position="213"/>
    </location>
</feature>
<dbReference type="GO" id="GO:0006081">
    <property type="term" value="P:aldehyde metabolic process"/>
    <property type="evidence" value="ECO:0007669"/>
    <property type="project" value="InterPro"/>
</dbReference>
<evidence type="ECO:0000256" key="3">
    <source>
        <dbReference type="ARBA" id="ARBA00023027"/>
    </source>
</evidence>
<dbReference type="AlphaFoldDB" id="A0A562S0N6"/>
<dbReference type="Proteomes" id="UP000318307">
    <property type="component" value="Unassembled WGS sequence"/>
</dbReference>
<dbReference type="EMBL" id="VLLC01000006">
    <property type="protein sequence ID" value="TWI74166.1"/>
    <property type="molecule type" value="Genomic_DNA"/>
</dbReference>
<dbReference type="PROSITE" id="PS00070">
    <property type="entry name" value="ALDEHYDE_DEHYDR_CYS"/>
    <property type="match status" value="1"/>
</dbReference>
<evidence type="ECO:0000256" key="1">
    <source>
        <dbReference type="ARBA" id="ARBA00009986"/>
    </source>
</evidence>
<evidence type="ECO:0000256" key="5">
    <source>
        <dbReference type="PIRSR" id="PIRSR036492-1"/>
    </source>
</evidence>
<name>A0A562S0N6_9BACT</name>
<evidence type="ECO:0000259" key="8">
    <source>
        <dbReference type="Pfam" id="PF00171"/>
    </source>
</evidence>
<evidence type="ECO:0000256" key="7">
    <source>
        <dbReference type="RuleBase" id="RU003345"/>
    </source>
</evidence>
<dbReference type="PANTHER" id="PTHR43570:SF16">
    <property type="entry name" value="ALDEHYDE DEHYDROGENASE TYPE III, ISOFORM Q"/>
    <property type="match status" value="1"/>
</dbReference>
<dbReference type="InterPro" id="IPR012394">
    <property type="entry name" value="Aldehyde_DH_NAD(P)"/>
</dbReference>
<dbReference type="Gene3D" id="3.40.605.10">
    <property type="entry name" value="Aldehyde Dehydrogenase, Chain A, domain 1"/>
    <property type="match status" value="1"/>
</dbReference>
<dbReference type="PANTHER" id="PTHR43570">
    <property type="entry name" value="ALDEHYDE DEHYDROGENASE"/>
    <property type="match status" value="1"/>
</dbReference>
<dbReference type="GO" id="GO:0004029">
    <property type="term" value="F:aldehyde dehydrogenase (NAD+) activity"/>
    <property type="evidence" value="ECO:0007669"/>
    <property type="project" value="TreeGrafter"/>
</dbReference>
<dbReference type="PIRSF" id="PIRSF036492">
    <property type="entry name" value="ALDH"/>
    <property type="match status" value="1"/>
</dbReference>
<keyword evidence="10" id="KW-1185">Reference proteome</keyword>
<dbReference type="CDD" id="cd07136">
    <property type="entry name" value="ALDH_YwdH-P39616"/>
    <property type="match status" value="1"/>
</dbReference>
<comment type="similarity">
    <text evidence="1 4 7">Belongs to the aldehyde dehydrogenase family.</text>
</comment>
<dbReference type="PROSITE" id="PS00687">
    <property type="entry name" value="ALDEHYDE_DEHYDR_GLU"/>
    <property type="match status" value="1"/>
</dbReference>
<accession>A0A562S0N6</accession>
<keyword evidence="2 4" id="KW-0560">Oxidoreductase</keyword>
<evidence type="ECO:0000313" key="10">
    <source>
        <dbReference type="Proteomes" id="UP000318307"/>
    </source>
</evidence>
<keyword evidence="3" id="KW-0520">NAD</keyword>
<dbReference type="InterPro" id="IPR029510">
    <property type="entry name" value="Ald_DH_CS_GLU"/>
</dbReference>
<evidence type="ECO:0000313" key="9">
    <source>
        <dbReference type="EMBL" id="TWI74166.1"/>
    </source>
</evidence>
<dbReference type="InterPro" id="IPR016163">
    <property type="entry name" value="Ald_DH_C"/>
</dbReference>
<dbReference type="InterPro" id="IPR016161">
    <property type="entry name" value="Ald_DH/histidinol_DH"/>
</dbReference>
<dbReference type="RefSeq" id="WP_144683150.1">
    <property type="nucleotide sequence ID" value="NZ_VLLC01000006.1"/>
</dbReference>
<dbReference type="GO" id="GO:0005737">
    <property type="term" value="C:cytoplasm"/>
    <property type="evidence" value="ECO:0007669"/>
    <property type="project" value="TreeGrafter"/>
</dbReference>
<dbReference type="SUPFAM" id="SSF53720">
    <property type="entry name" value="ALDH-like"/>
    <property type="match status" value="1"/>
</dbReference>
<dbReference type="InterPro" id="IPR016160">
    <property type="entry name" value="Ald_DH_CS_CYS"/>
</dbReference>
<gene>
    <name evidence="9" type="ORF">LZ24_01106</name>
</gene>
<dbReference type="Pfam" id="PF00171">
    <property type="entry name" value="Aldedh"/>
    <property type="match status" value="1"/>
</dbReference>
<dbReference type="InterPro" id="IPR015590">
    <property type="entry name" value="Aldehyde_DH_dom"/>
</dbReference>
<proteinExistence type="inferred from homology"/>
<dbReference type="FunFam" id="3.40.309.10:FF:000003">
    <property type="entry name" value="Aldehyde dehydrogenase"/>
    <property type="match status" value="1"/>
</dbReference>
<sequence length="458" mass="50869">MSNKNFISDLIAKQRFFFGEGKTLTLQSRKKRLETLSHSIRQHEREILEALASDLGKSPEEALLTEIREVRKEIEFTLKHLSSWMKSRSVPTPLTLFGSKSRIQPQPLGTVLIIAPWNYPFNLSLMPLIPALAAGNTVILKPSEMAPATSAILAKIISDAFLPEEVALVEGGVPETTELLSHAFDHIFFTGGEAVGRIVMEAASRHLTPVTLELGGKSPALVAADAHVELAAKRIVWGKFMNAGQTCVAPDYVLVEEGILPRFIKALKKYLAAFYGDYPAQSPFYGRIINERHFDRLVGLLENQNVLVGGNHERKERFLAPTVLGNVSAESPVMQEEIFGPILPLVSVSDMESAIRFVQNRPRPLALYVFSEDRIFCEKVLRETTSGGACVNDTLVHLSSHHLPFGGVGPSGMGAYHGKEGFRTFSHYKSIVQTRTGLDLPLRYPPYPRWFRNLMGRI</sequence>
<evidence type="ECO:0000256" key="2">
    <source>
        <dbReference type="ARBA" id="ARBA00023002"/>
    </source>
</evidence>
<dbReference type="FunFam" id="3.40.605.10:FF:000004">
    <property type="entry name" value="Aldehyde dehydrogenase"/>
    <property type="match status" value="1"/>
</dbReference>
<feature type="domain" description="Aldehyde dehydrogenase" evidence="8">
    <location>
        <begin position="19"/>
        <end position="431"/>
    </location>
</feature>